<evidence type="ECO:0000256" key="8">
    <source>
        <dbReference type="ARBA" id="ARBA00023242"/>
    </source>
</evidence>
<protein>
    <recommendedName>
        <fullName evidence="5">Elongator complex protein 5</fullName>
    </recommendedName>
</protein>
<dbReference type="InterPro" id="IPR027417">
    <property type="entry name" value="P-loop_NTPase"/>
</dbReference>
<feature type="compositionally biased region" description="Acidic residues" evidence="9">
    <location>
        <begin position="362"/>
        <end position="380"/>
    </location>
</feature>
<organism evidence="10 11">
    <name type="scientific">Cavenderia fasciculata</name>
    <name type="common">Slime mold</name>
    <name type="synonym">Dictyostelium fasciculatum</name>
    <dbReference type="NCBI Taxonomy" id="261658"/>
    <lineage>
        <taxon>Eukaryota</taxon>
        <taxon>Amoebozoa</taxon>
        <taxon>Evosea</taxon>
        <taxon>Eumycetozoa</taxon>
        <taxon>Dictyostelia</taxon>
        <taxon>Acytosteliales</taxon>
        <taxon>Cavenderiaceae</taxon>
        <taxon>Cavenderia</taxon>
    </lineage>
</organism>
<evidence type="ECO:0000256" key="7">
    <source>
        <dbReference type="ARBA" id="ARBA00022694"/>
    </source>
</evidence>
<dbReference type="Gene3D" id="3.40.50.300">
    <property type="entry name" value="P-loop containing nucleotide triphosphate hydrolases"/>
    <property type="match status" value="1"/>
</dbReference>
<reference evidence="11" key="1">
    <citation type="journal article" date="2011" name="Genome Res.">
        <title>Phylogeny-wide analysis of social amoeba genomes highlights ancient origins for complex intercellular communication.</title>
        <authorList>
            <person name="Heidel A.J."/>
            <person name="Lawal H.M."/>
            <person name="Felder M."/>
            <person name="Schilde C."/>
            <person name="Helps N.R."/>
            <person name="Tunggal B."/>
            <person name="Rivero F."/>
            <person name="John U."/>
            <person name="Schleicher M."/>
            <person name="Eichinger L."/>
            <person name="Platzer M."/>
            <person name="Noegel A.A."/>
            <person name="Schaap P."/>
            <person name="Gloeckner G."/>
        </authorList>
    </citation>
    <scope>NUCLEOTIDE SEQUENCE [LARGE SCALE GENOMIC DNA]</scope>
    <source>
        <strain evidence="11">SH3</strain>
    </source>
</reference>
<dbReference type="GeneID" id="14873041"/>
<evidence type="ECO:0000256" key="5">
    <source>
        <dbReference type="ARBA" id="ARBA00020264"/>
    </source>
</evidence>
<dbReference type="Proteomes" id="UP000007797">
    <property type="component" value="Unassembled WGS sequence"/>
</dbReference>
<dbReference type="GO" id="GO:0005829">
    <property type="term" value="C:cytosol"/>
    <property type="evidence" value="ECO:0007669"/>
    <property type="project" value="TreeGrafter"/>
</dbReference>
<evidence type="ECO:0000313" key="11">
    <source>
        <dbReference type="Proteomes" id="UP000007797"/>
    </source>
</evidence>
<proteinExistence type="inferred from homology"/>
<dbReference type="EMBL" id="GL883010">
    <property type="protein sequence ID" value="EGG22059.1"/>
    <property type="molecule type" value="Genomic_DNA"/>
</dbReference>
<sequence>MEAGLFQTLISLTFLFYFFTRHHLVQSIPSALANFQQKMIFSDLFKPTSTELNGFILFDDSLLSSGEKLLNYLYGRYLTGTGSNHLIDCYTNPLNWNQHNISLNDSSSSNSGPITISCDGNHNSIVSTLQSIYQNEKIPIKLKERPLIIVNSLSSLILKDGLSETCHLLRTLININLKQQQTTTKTTKTTTKTTIKNSNKITTGIEGSIDNAKFKQTMERTFISVFGIFHSDLHYTDRTIQRQLEYLSTTAISVTPLPANIQLSQSLMTNAYEATITVLNKKRSGRVVRNVEYYYEKNGINGYLAFDSAESLEKKPEIKELDPTENLSFNLKLSEDERAAKDAVVLPYMRTNDGSANLLIIEDPDEEDYDDEDPDDDLDI</sequence>
<dbReference type="OMA" id="FIVIDYY"/>
<keyword evidence="6" id="KW-0963">Cytoplasm</keyword>
<evidence type="ECO:0000256" key="3">
    <source>
        <dbReference type="ARBA" id="ARBA00005043"/>
    </source>
</evidence>
<dbReference type="GO" id="GO:0002098">
    <property type="term" value="P:tRNA wobble uridine modification"/>
    <property type="evidence" value="ECO:0007669"/>
    <property type="project" value="InterPro"/>
</dbReference>
<evidence type="ECO:0000256" key="6">
    <source>
        <dbReference type="ARBA" id="ARBA00022490"/>
    </source>
</evidence>
<name>F4PR02_CACFS</name>
<feature type="region of interest" description="Disordered" evidence="9">
    <location>
        <begin position="360"/>
        <end position="380"/>
    </location>
</feature>
<accession>F4PR02</accession>
<dbReference type="UniPathway" id="UPA00988"/>
<evidence type="ECO:0000313" key="10">
    <source>
        <dbReference type="EMBL" id="EGG22059.1"/>
    </source>
</evidence>
<dbReference type="KEGG" id="dfa:DFA_01949"/>
<dbReference type="InterPro" id="IPR019519">
    <property type="entry name" value="Elp5"/>
</dbReference>
<dbReference type="OrthoDB" id="166907at2759"/>
<evidence type="ECO:0000256" key="2">
    <source>
        <dbReference type="ARBA" id="ARBA00004496"/>
    </source>
</evidence>
<dbReference type="STRING" id="1054147.F4PR02"/>
<keyword evidence="8" id="KW-0539">Nucleus</keyword>
<dbReference type="AlphaFoldDB" id="F4PR02"/>
<keyword evidence="11" id="KW-1185">Reference proteome</keyword>
<evidence type="ECO:0000256" key="1">
    <source>
        <dbReference type="ARBA" id="ARBA00004123"/>
    </source>
</evidence>
<keyword evidence="7" id="KW-0819">tRNA processing</keyword>
<dbReference type="GO" id="GO:0005634">
    <property type="term" value="C:nucleus"/>
    <property type="evidence" value="ECO:0007669"/>
    <property type="project" value="UniProtKB-SubCell"/>
</dbReference>
<dbReference type="PANTHER" id="PTHR15641:SF1">
    <property type="entry name" value="ELONGATOR COMPLEX PROTEIN 5"/>
    <property type="match status" value="1"/>
</dbReference>
<evidence type="ECO:0000256" key="4">
    <source>
        <dbReference type="ARBA" id="ARBA00009567"/>
    </source>
</evidence>
<gene>
    <name evidence="10" type="ORF">DFA_01949</name>
</gene>
<dbReference type="RefSeq" id="XP_004359910.1">
    <property type="nucleotide sequence ID" value="XM_004359853.1"/>
</dbReference>
<comment type="subcellular location">
    <subcellularLocation>
        <location evidence="2">Cytoplasm</location>
    </subcellularLocation>
    <subcellularLocation>
        <location evidence="1">Nucleus</location>
    </subcellularLocation>
</comment>
<evidence type="ECO:0000256" key="9">
    <source>
        <dbReference type="SAM" id="MobiDB-lite"/>
    </source>
</evidence>
<comment type="similarity">
    <text evidence="4">Belongs to the ELP5 family.</text>
</comment>
<comment type="pathway">
    <text evidence="3">tRNA modification; 5-methoxycarbonylmethyl-2-thiouridine-tRNA biosynthesis.</text>
</comment>
<dbReference type="GO" id="GO:0033588">
    <property type="term" value="C:elongator holoenzyme complex"/>
    <property type="evidence" value="ECO:0007669"/>
    <property type="project" value="InterPro"/>
</dbReference>
<dbReference type="Pfam" id="PF10483">
    <property type="entry name" value="Elong_Iki1"/>
    <property type="match status" value="1"/>
</dbReference>
<dbReference type="PANTHER" id="PTHR15641">
    <property type="entry name" value="ELONGATOR COMPLEX PROTEIN 5"/>
    <property type="match status" value="1"/>
</dbReference>
<dbReference type="GO" id="GO:0000049">
    <property type="term" value="F:tRNA binding"/>
    <property type="evidence" value="ECO:0007669"/>
    <property type="project" value="TreeGrafter"/>
</dbReference>